<dbReference type="KEGG" id="ster:AOA14_01360"/>
<keyword evidence="1" id="KW-0732">Signal</keyword>
<feature type="chain" id="PRO_5007502283" description="DUF2059 domain-containing protein" evidence="1">
    <location>
        <begin position="23"/>
        <end position="385"/>
    </location>
</feature>
<accession>A0A142VVD9</accession>
<name>A0A142VVD9_9SPHN</name>
<dbReference type="RefSeq" id="WP_062900465.1">
    <property type="nucleotide sequence ID" value="NZ_CP013342.1"/>
</dbReference>
<evidence type="ECO:0000313" key="4">
    <source>
        <dbReference type="Proteomes" id="UP000076234"/>
    </source>
</evidence>
<organism evidence="3 4">
    <name type="scientific">Sphingopyxis terrae subsp. terrae NBRC 15098</name>
    <dbReference type="NCBI Taxonomy" id="1219058"/>
    <lineage>
        <taxon>Bacteria</taxon>
        <taxon>Pseudomonadati</taxon>
        <taxon>Pseudomonadota</taxon>
        <taxon>Alphaproteobacteria</taxon>
        <taxon>Sphingomonadales</taxon>
        <taxon>Sphingomonadaceae</taxon>
        <taxon>Sphingopyxis</taxon>
    </lineage>
</organism>
<reference evidence="4" key="1">
    <citation type="submission" date="2015-11" db="EMBL/GenBank/DDBJ databases">
        <title>Complete genome sequence of a polyethylene glycol-degrading strain Sphingopyxis terrae strain 203-1 (NBRC 15098).</title>
        <authorList>
            <person name="Yoshiyuki O."/>
            <person name="Shouta N."/>
            <person name="Nagata Y."/>
            <person name="Numata M."/>
            <person name="Tsuchikane K."/>
            <person name="Hosoyama A."/>
            <person name="Yamazoe A."/>
            <person name="Tsuda M."/>
            <person name="Fujita N."/>
            <person name="Kawai F."/>
        </authorList>
    </citation>
    <scope>NUCLEOTIDE SEQUENCE [LARGE SCALE GENOMIC DNA]</scope>
    <source>
        <strain evidence="4">203-1</strain>
    </source>
</reference>
<dbReference type="EMBL" id="CP013342">
    <property type="protein sequence ID" value="AMU93247.1"/>
    <property type="molecule type" value="Genomic_DNA"/>
</dbReference>
<dbReference type="STRING" id="1219058.AOA14_01360"/>
<evidence type="ECO:0000256" key="1">
    <source>
        <dbReference type="SAM" id="SignalP"/>
    </source>
</evidence>
<dbReference type="Proteomes" id="UP000076234">
    <property type="component" value="Chromosome"/>
</dbReference>
<reference evidence="3 4" key="2">
    <citation type="journal article" date="2016" name="Genome Announc.">
        <title>Complete Genome Sequence of Sphingopyxis terrae Strain 203-1 (NBRC 111660), a Polyethylene Glycol Degrader.</title>
        <authorList>
            <person name="Ohtsubo Y."/>
            <person name="Nonoyama S."/>
            <person name="Nagata Y."/>
            <person name="Numata M."/>
            <person name="Tsuchikane K."/>
            <person name="Hosoyama A."/>
            <person name="Yamazoe A."/>
            <person name="Tsuda M."/>
            <person name="Fujita N."/>
            <person name="Kawai F."/>
        </authorList>
    </citation>
    <scope>NUCLEOTIDE SEQUENCE [LARGE SCALE GENOMIC DNA]</scope>
    <source>
        <strain evidence="3 4">203-1</strain>
    </source>
</reference>
<dbReference type="AlphaFoldDB" id="A0A142VVD9"/>
<feature type="domain" description="DUF2059" evidence="2">
    <location>
        <begin position="185"/>
        <end position="217"/>
    </location>
</feature>
<dbReference type="InterPro" id="IPR018637">
    <property type="entry name" value="DUF2059"/>
</dbReference>
<feature type="signal peptide" evidence="1">
    <location>
        <begin position="1"/>
        <end position="22"/>
    </location>
</feature>
<protein>
    <recommendedName>
        <fullName evidence="2">DUF2059 domain-containing protein</fullName>
    </recommendedName>
</protein>
<evidence type="ECO:0000313" key="3">
    <source>
        <dbReference type="EMBL" id="AMU93247.1"/>
    </source>
</evidence>
<gene>
    <name evidence="3" type="ORF">AOA14_01360</name>
</gene>
<evidence type="ECO:0000259" key="2">
    <source>
        <dbReference type="Pfam" id="PF09832"/>
    </source>
</evidence>
<sequence length="385" mass="41294">MSTFKNLLLAGAVVLTPAHAYAAPKEAPIAEAVTVAMPAESESEPDSEQSLANAKAKMQKEIDQAIALIEKIFEVDKLPPVDPAQLALAQQTTNALIPAGSIEKMLDNMYGKLFRAFMDQTSSMSDLMLSIKTGVDSEKIAALDATSKTAIADMFDPHRKEREDQINKVIKPLISEALGDLEPPMRDGLARAYARKFSAQQLGDLNAFLATPTGQAYGAEWMSLQADPEVMIAMVKAVPPLINKFIDRGPELEGQLKDLPKEKAMSDLTDAELAKLAKLMKVDVKTLKENRDMWNDDMTTDATAVDAVDAAGDAADAAADAADAAAATADAAGDYDEAYDRSNWSAADLQKVEDLEAEADKASSAAYDAEQEAVANARKRLKPST</sequence>
<dbReference type="Pfam" id="PF09832">
    <property type="entry name" value="DUF2059"/>
    <property type="match status" value="1"/>
</dbReference>
<proteinExistence type="predicted"/>